<reference evidence="2" key="2">
    <citation type="submission" date="2014-03" db="EMBL/GenBank/DDBJ databases">
        <title>The whipworm genome and dual-species transcriptomics of an intimate host-pathogen interaction.</title>
        <authorList>
            <person name="Foth B.J."/>
            <person name="Tsai I.J."/>
            <person name="Reid A.J."/>
            <person name="Bancroft A.J."/>
            <person name="Nichol S."/>
            <person name="Tracey A."/>
            <person name="Holroyd N."/>
            <person name="Cotton J.A."/>
            <person name="Stanley E.J."/>
            <person name="Zarowiecki M."/>
            <person name="Liu J.Z."/>
            <person name="Huckvale T."/>
            <person name="Cooper P.J."/>
            <person name="Grencis R.K."/>
            <person name="Berriman M."/>
        </authorList>
    </citation>
    <scope>NUCLEOTIDE SEQUENCE [LARGE SCALE GENOMIC DNA]</scope>
</reference>
<dbReference type="Proteomes" id="UP000030665">
    <property type="component" value="Unassembled WGS sequence"/>
</dbReference>
<organism evidence="2 3">
    <name type="scientific">Trichuris trichiura</name>
    <name type="common">Whipworm</name>
    <name type="synonym">Trichocephalus trichiurus</name>
    <dbReference type="NCBI Taxonomy" id="36087"/>
    <lineage>
        <taxon>Eukaryota</taxon>
        <taxon>Metazoa</taxon>
        <taxon>Ecdysozoa</taxon>
        <taxon>Nematoda</taxon>
        <taxon>Enoplea</taxon>
        <taxon>Dorylaimia</taxon>
        <taxon>Trichinellida</taxon>
        <taxon>Trichuridae</taxon>
        <taxon>Trichuris</taxon>
    </lineage>
</organism>
<accession>A0A077YZ94</accession>
<feature type="region of interest" description="Disordered" evidence="1">
    <location>
        <begin position="1"/>
        <end position="25"/>
    </location>
</feature>
<gene>
    <name evidence="2" type="ORF">TTRE_0000104501</name>
</gene>
<keyword evidence="3" id="KW-1185">Reference proteome</keyword>
<protein>
    <submittedName>
        <fullName evidence="2">Beta-ketoacyl synthase</fullName>
    </submittedName>
</protein>
<dbReference type="AlphaFoldDB" id="A0A077YZ94"/>
<evidence type="ECO:0000256" key="1">
    <source>
        <dbReference type="SAM" id="MobiDB-lite"/>
    </source>
</evidence>
<reference evidence="2" key="1">
    <citation type="submission" date="2014-01" db="EMBL/GenBank/DDBJ databases">
        <authorList>
            <person name="Aslett M."/>
        </authorList>
    </citation>
    <scope>NUCLEOTIDE SEQUENCE</scope>
</reference>
<name>A0A077YZ94_TRITR</name>
<evidence type="ECO:0000313" key="3">
    <source>
        <dbReference type="Proteomes" id="UP000030665"/>
    </source>
</evidence>
<sequence length="173" mass="19180">MLTPKVSSSEDEAKGTGKRTANTPVALATVKETTATPSMAPAPVLSADREARRLRRYRRRSDCESFRELVQKMENLSRAGGRNSPFSYGANQTYFTSGAVIVPPCHRKKSIEQPPSTGSPLVHLPLRSRTVDKQIDTPSFKTDRKPYSIGHGQTFVSQRRNKYETPAFQLPSA</sequence>
<dbReference type="EMBL" id="HG805831">
    <property type="protein sequence ID" value="CDW52783.1"/>
    <property type="molecule type" value="Genomic_DNA"/>
</dbReference>
<evidence type="ECO:0000313" key="2">
    <source>
        <dbReference type="EMBL" id="CDW52783.1"/>
    </source>
</evidence>
<dbReference type="STRING" id="36087.A0A077YZ94"/>
<proteinExistence type="predicted"/>